<evidence type="ECO:0000259" key="7">
    <source>
        <dbReference type="Pfam" id="PF00892"/>
    </source>
</evidence>
<dbReference type="STRING" id="695939.SAMN00790413_04050"/>
<sequence length="321" mass="32630">MRSAPAAPTSPRPNSRGDLSGIGLALLSAAASGTLGVWGKLALTLQLSTPTLLSWRFGLTALLLLALGSFRVPGRERLILLLLGLLYAATTAAYFTALTRISASTSALLVYVAPAFVILYGALSRTRPTRGQLGALACTLLGLSVVIGLPGAADRDVFGLLLGGLSGALYGAYLFASDRLAVRSSPLTVTAHVTLVSAVTFAAMGALGGNLGVPASLPQWGLVTLMVLIPTLVALPALAGAVQRIGAARVSLLASTDPLWAVLFATVFLGEVLGGAQVLGGLLILAGAACAQRPSRSARVRPLQLTSPARTAAECSDPRGS</sequence>
<dbReference type="RefSeq" id="WP_170928488.1">
    <property type="nucleotide sequence ID" value="NZ_FWWU01000006.1"/>
</dbReference>
<proteinExistence type="predicted"/>
<keyword evidence="9" id="KW-1185">Reference proteome</keyword>
<protein>
    <submittedName>
        <fullName evidence="8">Threonine/homoserine efflux transporter RhtA</fullName>
    </submittedName>
</protein>
<dbReference type="GO" id="GO:0005886">
    <property type="term" value="C:plasma membrane"/>
    <property type="evidence" value="ECO:0007669"/>
    <property type="project" value="UniProtKB-SubCell"/>
</dbReference>
<feature type="transmembrane region" description="Helical" evidence="6">
    <location>
        <begin position="21"/>
        <end position="41"/>
    </location>
</feature>
<dbReference type="Proteomes" id="UP000192582">
    <property type="component" value="Unassembled WGS sequence"/>
</dbReference>
<evidence type="ECO:0000256" key="5">
    <source>
        <dbReference type="ARBA" id="ARBA00023136"/>
    </source>
</evidence>
<feature type="transmembrane region" description="Helical" evidence="6">
    <location>
        <begin position="78"/>
        <end position="95"/>
    </location>
</feature>
<feature type="transmembrane region" description="Helical" evidence="6">
    <location>
        <begin position="133"/>
        <end position="151"/>
    </location>
</feature>
<feature type="transmembrane region" description="Helical" evidence="6">
    <location>
        <begin position="187"/>
        <end position="208"/>
    </location>
</feature>
<evidence type="ECO:0000256" key="1">
    <source>
        <dbReference type="ARBA" id="ARBA00004651"/>
    </source>
</evidence>
<gene>
    <name evidence="8" type="ORF">SAMN00790413_04050</name>
</gene>
<dbReference type="InterPro" id="IPR051258">
    <property type="entry name" value="Diverse_Substrate_Transporter"/>
</dbReference>
<evidence type="ECO:0000256" key="3">
    <source>
        <dbReference type="ARBA" id="ARBA00022692"/>
    </source>
</evidence>
<evidence type="ECO:0000256" key="2">
    <source>
        <dbReference type="ARBA" id="ARBA00022475"/>
    </source>
</evidence>
<feature type="transmembrane region" description="Helical" evidence="6">
    <location>
        <begin position="275"/>
        <end position="291"/>
    </location>
</feature>
<keyword evidence="4 6" id="KW-1133">Transmembrane helix</keyword>
<feature type="domain" description="EamA" evidence="7">
    <location>
        <begin position="158"/>
        <end position="289"/>
    </location>
</feature>
<comment type="subcellular location">
    <subcellularLocation>
        <location evidence="1">Cell membrane</location>
        <topology evidence="1">Multi-pass membrane protein</topology>
    </subcellularLocation>
</comment>
<dbReference type="PANTHER" id="PTHR42920">
    <property type="entry name" value="OS03G0707200 PROTEIN-RELATED"/>
    <property type="match status" value="1"/>
</dbReference>
<dbReference type="SUPFAM" id="SSF103481">
    <property type="entry name" value="Multidrug resistance efflux transporter EmrE"/>
    <property type="match status" value="2"/>
</dbReference>
<evidence type="ECO:0000256" key="4">
    <source>
        <dbReference type="ARBA" id="ARBA00022989"/>
    </source>
</evidence>
<accession>A0A1W1UN60</accession>
<keyword evidence="3 6" id="KW-0812">Transmembrane</keyword>
<feature type="transmembrane region" description="Helical" evidence="6">
    <location>
        <begin position="53"/>
        <end position="71"/>
    </location>
</feature>
<keyword evidence="5 6" id="KW-0472">Membrane</keyword>
<feature type="transmembrane region" description="Helical" evidence="6">
    <location>
        <begin position="101"/>
        <end position="121"/>
    </location>
</feature>
<feature type="transmembrane region" description="Helical" evidence="6">
    <location>
        <begin position="250"/>
        <end position="269"/>
    </location>
</feature>
<reference evidence="8 9" key="1">
    <citation type="submission" date="2017-04" db="EMBL/GenBank/DDBJ databases">
        <authorList>
            <person name="Afonso C.L."/>
            <person name="Miller P.J."/>
            <person name="Scott M.A."/>
            <person name="Spackman E."/>
            <person name="Goraichik I."/>
            <person name="Dimitrov K.M."/>
            <person name="Suarez D.L."/>
            <person name="Swayne D.E."/>
        </authorList>
    </citation>
    <scope>NUCLEOTIDE SEQUENCE [LARGE SCALE GENOMIC DNA]</scope>
    <source>
        <strain evidence="8 9">KR-140</strain>
    </source>
</reference>
<dbReference type="InterPro" id="IPR037185">
    <property type="entry name" value="EmrE-like"/>
</dbReference>
<evidence type="ECO:0000313" key="9">
    <source>
        <dbReference type="Proteomes" id="UP000192582"/>
    </source>
</evidence>
<evidence type="ECO:0000313" key="8">
    <source>
        <dbReference type="EMBL" id="SMB82527.1"/>
    </source>
</evidence>
<feature type="transmembrane region" description="Helical" evidence="6">
    <location>
        <begin position="220"/>
        <end position="238"/>
    </location>
</feature>
<feature type="domain" description="EamA" evidence="7">
    <location>
        <begin position="20"/>
        <end position="147"/>
    </location>
</feature>
<dbReference type="EMBL" id="FWWU01000006">
    <property type="protein sequence ID" value="SMB82527.1"/>
    <property type="molecule type" value="Genomic_DNA"/>
</dbReference>
<keyword evidence="2" id="KW-1003">Cell membrane</keyword>
<dbReference type="Pfam" id="PF00892">
    <property type="entry name" value="EamA"/>
    <property type="match status" value="2"/>
</dbReference>
<dbReference type="AlphaFoldDB" id="A0A1W1UN60"/>
<evidence type="ECO:0000256" key="6">
    <source>
        <dbReference type="SAM" id="Phobius"/>
    </source>
</evidence>
<organism evidence="8 9">
    <name type="scientific">Deinococcus hopiensis KR-140</name>
    <dbReference type="NCBI Taxonomy" id="695939"/>
    <lineage>
        <taxon>Bacteria</taxon>
        <taxon>Thermotogati</taxon>
        <taxon>Deinococcota</taxon>
        <taxon>Deinococci</taxon>
        <taxon>Deinococcales</taxon>
        <taxon>Deinococcaceae</taxon>
        <taxon>Deinococcus</taxon>
    </lineage>
</organism>
<dbReference type="InterPro" id="IPR000620">
    <property type="entry name" value="EamA_dom"/>
</dbReference>
<dbReference type="PANTHER" id="PTHR42920:SF5">
    <property type="entry name" value="EAMA DOMAIN-CONTAINING PROTEIN"/>
    <property type="match status" value="1"/>
</dbReference>
<name>A0A1W1UN60_9DEIO</name>
<feature type="transmembrane region" description="Helical" evidence="6">
    <location>
        <begin position="157"/>
        <end position="175"/>
    </location>
</feature>